<dbReference type="Proteomes" id="UP000727407">
    <property type="component" value="Unassembled WGS sequence"/>
</dbReference>
<evidence type="ECO:0000256" key="1">
    <source>
        <dbReference type="SAM" id="MobiDB-lite"/>
    </source>
</evidence>
<comment type="caution">
    <text evidence="2">The sequence shown here is derived from an EMBL/GenBank/DDBJ whole genome shotgun (WGS) entry which is preliminary data.</text>
</comment>
<protein>
    <submittedName>
        <fullName evidence="2">Protein oar</fullName>
    </submittedName>
</protein>
<feature type="non-terminal residue" evidence="2">
    <location>
        <position position="1"/>
    </location>
</feature>
<evidence type="ECO:0000313" key="3">
    <source>
        <dbReference type="Proteomes" id="UP000727407"/>
    </source>
</evidence>
<feature type="region of interest" description="Disordered" evidence="1">
    <location>
        <begin position="16"/>
        <end position="47"/>
    </location>
</feature>
<dbReference type="AlphaFoldDB" id="A0A8J4TTS5"/>
<feature type="non-terminal residue" evidence="2">
    <location>
        <position position="81"/>
    </location>
</feature>
<sequence length="81" mass="9089">TVEEDYVHRGSVCVSGGRGPAAVSKRESSWRTGPERSVTGFPQRRRPSVRRAIASHRFLVNVSDPRDSVRHHVVVQSQPDR</sequence>
<reference evidence="2" key="1">
    <citation type="submission" date="2020-07" db="EMBL/GenBank/DDBJ databases">
        <title>Clarias magur genome sequencing, assembly and annotation.</title>
        <authorList>
            <person name="Kushwaha B."/>
            <person name="Kumar R."/>
            <person name="Das P."/>
            <person name="Joshi C.G."/>
            <person name="Kumar D."/>
            <person name="Nagpure N.S."/>
            <person name="Pandey M."/>
            <person name="Agarwal S."/>
            <person name="Srivastava S."/>
            <person name="Singh M."/>
            <person name="Sahoo L."/>
            <person name="Jayasankar P."/>
            <person name="Meher P.K."/>
            <person name="Koringa P.G."/>
            <person name="Iquebal M.A."/>
            <person name="Das S.P."/>
            <person name="Bit A."/>
            <person name="Patnaik S."/>
            <person name="Patel N."/>
            <person name="Shah T.M."/>
            <person name="Hinsu A."/>
            <person name="Jena J.K."/>
        </authorList>
    </citation>
    <scope>NUCLEOTIDE SEQUENCE</scope>
    <source>
        <strain evidence="2">CIFAMagur01</strain>
        <tissue evidence="2">Testis</tissue>
    </source>
</reference>
<name>A0A8J4TTS5_CLAMG</name>
<gene>
    <name evidence="2" type="primary">oar</name>
    <name evidence="2" type="ORF">DAT39_008559</name>
</gene>
<accession>A0A8J4TTS5</accession>
<dbReference type="EMBL" id="QNUK01000106">
    <property type="protein sequence ID" value="KAF5901735.1"/>
    <property type="molecule type" value="Genomic_DNA"/>
</dbReference>
<proteinExistence type="predicted"/>
<keyword evidence="3" id="KW-1185">Reference proteome</keyword>
<organism evidence="2 3">
    <name type="scientific">Clarias magur</name>
    <name type="common">Asian catfish</name>
    <name type="synonym">Macropteronotus magur</name>
    <dbReference type="NCBI Taxonomy" id="1594786"/>
    <lineage>
        <taxon>Eukaryota</taxon>
        <taxon>Metazoa</taxon>
        <taxon>Chordata</taxon>
        <taxon>Craniata</taxon>
        <taxon>Vertebrata</taxon>
        <taxon>Euteleostomi</taxon>
        <taxon>Actinopterygii</taxon>
        <taxon>Neopterygii</taxon>
        <taxon>Teleostei</taxon>
        <taxon>Ostariophysi</taxon>
        <taxon>Siluriformes</taxon>
        <taxon>Clariidae</taxon>
        <taxon>Clarias</taxon>
    </lineage>
</organism>
<evidence type="ECO:0000313" key="2">
    <source>
        <dbReference type="EMBL" id="KAF5901735.1"/>
    </source>
</evidence>